<accession>A0A6G0WE27</accession>
<comment type="subcellular location">
    <subcellularLocation>
        <location evidence="1">Cytoplasm</location>
        <location evidence="1">Cytosol</location>
    </subcellularLocation>
</comment>
<dbReference type="VEuPathDB" id="FungiDB:AeMF1_017478"/>
<evidence type="ECO:0000313" key="3">
    <source>
        <dbReference type="Proteomes" id="UP000481153"/>
    </source>
</evidence>
<comment type="function">
    <text evidence="1">Hydrolyzes deoxynucleoside triphosphates (dNTPs) to the corresponding nucleoside monophosphates. Has a strong preference for dCTP and its analogs including 5-iodo-dCTP and 5-methyl-dCTP for which it may even have a higher efficiency. May protect DNA or RNA against the incorporation of these genotoxic nucleotide analogs through their catabolism.</text>
</comment>
<dbReference type="GO" id="GO:0005829">
    <property type="term" value="C:cytosol"/>
    <property type="evidence" value="ECO:0007669"/>
    <property type="project" value="UniProtKB-SubCell"/>
</dbReference>
<dbReference type="EMBL" id="VJMJ01000237">
    <property type="protein sequence ID" value="KAF0725614.1"/>
    <property type="molecule type" value="Genomic_DNA"/>
</dbReference>
<dbReference type="GO" id="GO:0047840">
    <property type="term" value="F:dCTP diphosphatase activity"/>
    <property type="evidence" value="ECO:0007669"/>
    <property type="project" value="UniProtKB-UniRule"/>
</dbReference>
<dbReference type="InterPro" id="IPR052555">
    <property type="entry name" value="dCTP_Pyrophosphatase"/>
</dbReference>
<name>A0A6G0WE27_9STRA</name>
<dbReference type="PANTHER" id="PTHR46523:SF1">
    <property type="entry name" value="DCTP PYROPHOSPHATASE 1"/>
    <property type="match status" value="1"/>
</dbReference>
<keyword evidence="3" id="KW-1185">Reference proteome</keyword>
<dbReference type="CDD" id="cd11537">
    <property type="entry name" value="NTP-PPase_RS21-C6_like"/>
    <property type="match status" value="1"/>
</dbReference>
<protein>
    <recommendedName>
        <fullName evidence="1">dCTP pyrophosphatase 1</fullName>
        <ecNumber evidence="1">3.6.1.12</ecNumber>
    </recommendedName>
</protein>
<evidence type="ECO:0000313" key="2">
    <source>
        <dbReference type="EMBL" id="KAF0725614.1"/>
    </source>
</evidence>
<dbReference type="PANTHER" id="PTHR46523">
    <property type="entry name" value="DCTP PYROPHOSPHATASE 1"/>
    <property type="match status" value="1"/>
</dbReference>
<dbReference type="GO" id="GO:0042262">
    <property type="term" value="P:DNA protection"/>
    <property type="evidence" value="ECO:0007669"/>
    <property type="project" value="UniProtKB-UniRule"/>
</dbReference>
<keyword evidence="1" id="KW-0963">Cytoplasm</keyword>
<dbReference type="SUPFAM" id="SSF101386">
    <property type="entry name" value="all-alpha NTP pyrophosphatases"/>
    <property type="match status" value="1"/>
</dbReference>
<dbReference type="GO" id="GO:0006253">
    <property type="term" value="P:dCTP catabolic process"/>
    <property type="evidence" value="ECO:0007669"/>
    <property type="project" value="UniProtKB-UniRule"/>
</dbReference>
<reference evidence="2 3" key="1">
    <citation type="submission" date="2019-07" db="EMBL/GenBank/DDBJ databases">
        <title>Genomics analysis of Aphanomyces spp. identifies a new class of oomycete effector associated with host adaptation.</title>
        <authorList>
            <person name="Gaulin E."/>
        </authorList>
    </citation>
    <scope>NUCLEOTIDE SEQUENCE [LARGE SCALE GENOMIC DNA]</scope>
    <source>
        <strain evidence="2 3">ATCC 201684</strain>
    </source>
</reference>
<dbReference type="Proteomes" id="UP000481153">
    <property type="component" value="Unassembled WGS sequence"/>
</dbReference>
<dbReference type="EC" id="3.6.1.12" evidence="1"/>
<dbReference type="GO" id="GO:0000287">
    <property type="term" value="F:magnesium ion binding"/>
    <property type="evidence" value="ECO:0007669"/>
    <property type="project" value="UniProtKB-UniRule"/>
</dbReference>
<keyword evidence="1" id="KW-0378">Hydrolase</keyword>
<sequence>MTDSKPTPFEETLTLESLRAKIAAFSEARNWIDGHTPRNLLLAMTGEVGEVCECFQWRGDHDQDVDKWSAEDNEHLGEELSDVLIYLIRLADRCNVDLPTAALRKIEKNAVKYPAKGSSKKYTEYQS</sequence>
<comment type="catalytic activity">
    <reaction evidence="1">
        <text>dCTP + H2O = dCMP + diphosphate + H(+)</text>
        <dbReference type="Rhea" id="RHEA:22636"/>
        <dbReference type="ChEBI" id="CHEBI:15377"/>
        <dbReference type="ChEBI" id="CHEBI:15378"/>
        <dbReference type="ChEBI" id="CHEBI:33019"/>
        <dbReference type="ChEBI" id="CHEBI:57566"/>
        <dbReference type="ChEBI" id="CHEBI:61481"/>
        <dbReference type="EC" id="3.6.1.12"/>
    </reaction>
</comment>
<keyword evidence="1" id="KW-0460">Magnesium</keyword>
<keyword evidence="1" id="KW-0479">Metal-binding</keyword>
<organism evidence="2 3">
    <name type="scientific">Aphanomyces euteiches</name>
    <dbReference type="NCBI Taxonomy" id="100861"/>
    <lineage>
        <taxon>Eukaryota</taxon>
        <taxon>Sar</taxon>
        <taxon>Stramenopiles</taxon>
        <taxon>Oomycota</taxon>
        <taxon>Saprolegniomycetes</taxon>
        <taxon>Saprolegniales</taxon>
        <taxon>Verrucalvaceae</taxon>
        <taxon>Aphanomyces</taxon>
    </lineage>
</organism>
<comment type="caution">
    <text evidence="2">The sequence shown here is derived from an EMBL/GenBank/DDBJ whole genome shotgun (WGS) entry which is preliminary data.</text>
</comment>
<gene>
    <name evidence="2" type="ORF">Ae201684_015947</name>
</gene>
<dbReference type="InterPro" id="IPR025984">
    <property type="entry name" value="DCTPP"/>
</dbReference>
<dbReference type="AlphaFoldDB" id="A0A6G0WE27"/>
<dbReference type="PIRSF" id="PIRSF029826">
    <property type="entry name" value="UCP029826_pph"/>
    <property type="match status" value="1"/>
</dbReference>
<evidence type="ECO:0000256" key="1">
    <source>
        <dbReference type="PIRNR" id="PIRNR029826"/>
    </source>
</evidence>
<comment type="subunit">
    <text evidence="1">Homotetramer.</text>
</comment>
<proteinExistence type="predicted"/>
<comment type="cofactor">
    <cofactor evidence="1">
        <name>Mg(2+)</name>
        <dbReference type="ChEBI" id="CHEBI:18420"/>
    </cofactor>
</comment>
<dbReference type="Pfam" id="PF12643">
    <property type="entry name" value="MazG-like"/>
    <property type="match status" value="1"/>
</dbReference>
<dbReference type="Gene3D" id="1.10.287.1080">
    <property type="entry name" value="MazG-like"/>
    <property type="match status" value="1"/>
</dbReference>